<dbReference type="RefSeq" id="WP_286268055.1">
    <property type="nucleotide sequence ID" value="NZ_AP028056.1"/>
</dbReference>
<dbReference type="KEGG" id="broo:brsh051_10060"/>
<dbReference type="InterPro" id="IPR002637">
    <property type="entry name" value="RdgB/HAM1"/>
</dbReference>
<dbReference type="PANTHER" id="PTHR11067">
    <property type="entry name" value="INOSINE TRIPHOSPHATE PYROPHOSPHATASE/HAM1 PROTEIN"/>
    <property type="match status" value="1"/>
</dbReference>
<dbReference type="AlphaFoldDB" id="A0AAN0KHF3"/>
<organism evidence="3 4">
    <name type="scientific">Brooklawnia propionicigenes</name>
    <dbReference type="NCBI Taxonomy" id="3041175"/>
    <lineage>
        <taxon>Bacteria</taxon>
        <taxon>Bacillati</taxon>
        <taxon>Actinomycetota</taxon>
        <taxon>Actinomycetes</taxon>
        <taxon>Propionibacteriales</taxon>
        <taxon>Propionibacteriaceae</taxon>
        <taxon>Brooklawnia</taxon>
    </lineage>
</organism>
<evidence type="ECO:0000256" key="1">
    <source>
        <dbReference type="ARBA" id="ARBA00008023"/>
    </source>
</evidence>
<dbReference type="EMBL" id="AP028056">
    <property type="protein sequence ID" value="BEH01725.1"/>
    <property type="molecule type" value="Genomic_DNA"/>
</dbReference>
<dbReference type="Gene3D" id="3.90.950.10">
    <property type="match status" value="1"/>
</dbReference>
<accession>A0AAN0KHF3</accession>
<dbReference type="GO" id="GO:0009143">
    <property type="term" value="P:nucleoside triphosphate catabolic process"/>
    <property type="evidence" value="ECO:0007669"/>
    <property type="project" value="InterPro"/>
</dbReference>
<dbReference type="SUPFAM" id="SSF52972">
    <property type="entry name" value="ITPase-like"/>
    <property type="match status" value="1"/>
</dbReference>
<evidence type="ECO:0000313" key="3">
    <source>
        <dbReference type="EMBL" id="BEH01725.1"/>
    </source>
</evidence>
<keyword evidence="2" id="KW-0378">Hydrolase</keyword>
<proteinExistence type="inferred from homology"/>
<dbReference type="Pfam" id="PF01725">
    <property type="entry name" value="Ham1p_like"/>
    <property type="match status" value="1"/>
</dbReference>
<dbReference type="GO" id="GO:0005737">
    <property type="term" value="C:cytoplasm"/>
    <property type="evidence" value="ECO:0007669"/>
    <property type="project" value="TreeGrafter"/>
</dbReference>
<dbReference type="PANTHER" id="PTHR11067:SF9">
    <property type="entry name" value="INOSINE TRIPHOSPHATE PYROPHOSPHATASE"/>
    <property type="match status" value="1"/>
</dbReference>
<name>A0AAN0KHF3_9ACTN</name>
<reference evidence="3" key="1">
    <citation type="journal article" date="2024" name="Int. J. Syst. Evol. Microbiol.">
        <title>Brooklawnia propionicigenes sp. nov., a facultatively anaerobic, propionate-producing bacterium isolated from a methanogenic reactor treating waste from cattle farms.</title>
        <authorList>
            <person name="Akita Y."/>
            <person name="Ueki A."/>
            <person name="Tonouchi A."/>
            <person name="Sugawara Y."/>
            <person name="Honma S."/>
            <person name="Kaku N."/>
            <person name="Ueki K."/>
        </authorList>
    </citation>
    <scope>NUCLEOTIDE SEQUENCE</scope>
    <source>
        <strain evidence="3">SH051</strain>
    </source>
</reference>
<dbReference type="InterPro" id="IPR029001">
    <property type="entry name" value="ITPase-like_fam"/>
</dbReference>
<dbReference type="Proteomes" id="UP001431656">
    <property type="component" value="Chromosome"/>
</dbReference>
<dbReference type="GO" id="GO:0047429">
    <property type="term" value="F:nucleoside triphosphate diphosphatase activity"/>
    <property type="evidence" value="ECO:0007669"/>
    <property type="project" value="InterPro"/>
</dbReference>
<gene>
    <name evidence="3" type="ORF">brsh051_10060</name>
</gene>
<protein>
    <submittedName>
        <fullName evidence="3">XTP/dITP diphosphatase</fullName>
    </submittedName>
</protein>
<evidence type="ECO:0000256" key="2">
    <source>
        <dbReference type="ARBA" id="ARBA00022801"/>
    </source>
</evidence>
<evidence type="ECO:0000313" key="4">
    <source>
        <dbReference type="Proteomes" id="UP001431656"/>
    </source>
</evidence>
<keyword evidence="4" id="KW-1185">Reference proteome</keyword>
<sequence length="186" mass="20344">MTGVAYFVTTSRGKVAEAQIALLSLGIEVIQLDPGNLEEVLSLDLLLVSRQKALAAYNKYQVPLFCEHGALEIQALQGLPGSLSKVFFDRLGSQLCSVIPTGATREATAKSVISYCDGRRVRQFSGLMHGEIAPSASGGRAYYYDTMFIPVGSRLTYAEMDPEEKVRMSHVQLAYEKFADFLRAPA</sequence>
<comment type="similarity">
    <text evidence="1">Belongs to the HAM1 NTPase family.</text>
</comment>